<dbReference type="Proteomes" id="UP001602013">
    <property type="component" value="Unassembled WGS sequence"/>
</dbReference>
<feature type="transmembrane region" description="Helical" evidence="6">
    <location>
        <begin position="426"/>
        <end position="444"/>
    </location>
</feature>
<feature type="transmembrane region" description="Helical" evidence="6">
    <location>
        <begin position="160"/>
        <end position="183"/>
    </location>
</feature>
<feature type="domain" description="Major facilitator superfamily (MFS) profile" evidence="7">
    <location>
        <begin position="6"/>
        <end position="449"/>
    </location>
</feature>
<feature type="transmembrane region" description="Helical" evidence="6">
    <location>
        <begin position="397"/>
        <end position="414"/>
    </location>
</feature>
<reference evidence="8 9" key="1">
    <citation type="submission" date="2024-10" db="EMBL/GenBank/DDBJ databases">
        <title>The Natural Products Discovery Center: Release of the First 8490 Sequenced Strains for Exploring Actinobacteria Biosynthetic Diversity.</title>
        <authorList>
            <person name="Kalkreuter E."/>
            <person name="Kautsar S.A."/>
            <person name="Yang D."/>
            <person name="Bader C.D."/>
            <person name="Teijaro C.N."/>
            <person name="Fluegel L."/>
            <person name="Davis C.M."/>
            <person name="Simpson J.R."/>
            <person name="Lauterbach L."/>
            <person name="Steele A.D."/>
            <person name="Gui C."/>
            <person name="Meng S."/>
            <person name="Li G."/>
            <person name="Viehrig K."/>
            <person name="Ye F."/>
            <person name="Su P."/>
            <person name="Kiefer A.F."/>
            <person name="Nichols A."/>
            <person name="Cepeda A.J."/>
            <person name="Yan W."/>
            <person name="Fan B."/>
            <person name="Jiang Y."/>
            <person name="Adhikari A."/>
            <person name="Zheng C.-J."/>
            <person name="Schuster L."/>
            <person name="Cowan T.M."/>
            <person name="Smanski M.J."/>
            <person name="Chevrette M.G."/>
            <person name="De Carvalho L.P.S."/>
            <person name="Shen B."/>
        </authorList>
    </citation>
    <scope>NUCLEOTIDE SEQUENCE [LARGE SCALE GENOMIC DNA]</scope>
    <source>
        <strain evidence="8 9">NPDC002173</strain>
    </source>
</reference>
<dbReference type="PROSITE" id="PS50850">
    <property type="entry name" value="MFS"/>
    <property type="match status" value="1"/>
</dbReference>
<organism evidence="8 9">
    <name type="scientific">Microtetraspora malaysiensis</name>
    <dbReference type="NCBI Taxonomy" id="161358"/>
    <lineage>
        <taxon>Bacteria</taxon>
        <taxon>Bacillati</taxon>
        <taxon>Actinomycetota</taxon>
        <taxon>Actinomycetes</taxon>
        <taxon>Streptosporangiales</taxon>
        <taxon>Streptosporangiaceae</taxon>
        <taxon>Microtetraspora</taxon>
    </lineage>
</organism>
<evidence type="ECO:0000259" key="7">
    <source>
        <dbReference type="PROSITE" id="PS50850"/>
    </source>
</evidence>
<evidence type="ECO:0000256" key="6">
    <source>
        <dbReference type="SAM" id="Phobius"/>
    </source>
</evidence>
<feature type="transmembrane region" description="Helical" evidence="6">
    <location>
        <begin position="44"/>
        <end position="61"/>
    </location>
</feature>
<keyword evidence="3 6" id="KW-1133">Transmembrane helix</keyword>
<feature type="transmembrane region" description="Helical" evidence="6">
    <location>
        <begin position="97"/>
        <end position="122"/>
    </location>
</feature>
<evidence type="ECO:0000313" key="9">
    <source>
        <dbReference type="Proteomes" id="UP001602013"/>
    </source>
</evidence>
<name>A0ABW6SYT4_9ACTN</name>
<keyword evidence="2 6" id="KW-0812">Transmembrane</keyword>
<comment type="subcellular location">
    <subcellularLocation>
        <location evidence="1">Cell membrane</location>
        <topology evidence="1">Multi-pass membrane protein</topology>
    </subcellularLocation>
</comment>
<dbReference type="InterPro" id="IPR036259">
    <property type="entry name" value="MFS_trans_sf"/>
</dbReference>
<evidence type="ECO:0000256" key="2">
    <source>
        <dbReference type="ARBA" id="ARBA00022692"/>
    </source>
</evidence>
<dbReference type="InterPro" id="IPR020846">
    <property type="entry name" value="MFS_dom"/>
</dbReference>
<dbReference type="SUPFAM" id="SSF103473">
    <property type="entry name" value="MFS general substrate transporter"/>
    <property type="match status" value="1"/>
</dbReference>
<feature type="transmembrane region" description="Helical" evidence="6">
    <location>
        <begin position="73"/>
        <end position="91"/>
    </location>
</feature>
<dbReference type="Gene3D" id="1.20.1720.10">
    <property type="entry name" value="Multidrug resistance protein D"/>
    <property type="match status" value="1"/>
</dbReference>
<evidence type="ECO:0000256" key="4">
    <source>
        <dbReference type="ARBA" id="ARBA00023136"/>
    </source>
</evidence>
<dbReference type="InterPro" id="IPR011701">
    <property type="entry name" value="MFS"/>
</dbReference>
<dbReference type="RefSeq" id="WP_387416428.1">
    <property type="nucleotide sequence ID" value="NZ_JBIASD010000028.1"/>
</dbReference>
<dbReference type="EMBL" id="JBIASD010000028">
    <property type="protein sequence ID" value="MFF3670181.1"/>
    <property type="molecule type" value="Genomic_DNA"/>
</dbReference>
<feature type="compositionally biased region" description="Basic and acidic residues" evidence="5">
    <location>
        <begin position="452"/>
        <end position="473"/>
    </location>
</feature>
<proteinExistence type="predicted"/>
<protein>
    <submittedName>
        <fullName evidence="8">MFS transporter</fullName>
    </submittedName>
</protein>
<dbReference type="Pfam" id="PF07690">
    <property type="entry name" value="MFS_1"/>
    <property type="match status" value="1"/>
</dbReference>
<feature type="transmembrane region" description="Helical" evidence="6">
    <location>
        <begin position="221"/>
        <end position="241"/>
    </location>
</feature>
<dbReference type="Gene3D" id="1.20.1250.20">
    <property type="entry name" value="MFS general substrate transporter like domains"/>
    <property type="match status" value="1"/>
</dbReference>
<feature type="transmembrane region" description="Helical" evidence="6">
    <location>
        <begin position="296"/>
        <end position="314"/>
    </location>
</feature>
<feature type="transmembrane region" description="Helical" evidence="6">
    <location>
        <begin position="195"/>
        <end position="215"/>
    </location>
</feature>
<feature type="region of interest" description="Disordered" evidence="5">
    <location>
        <begin position="450"/>
        <end position="473"/>
    </location>
</feature>
<evidence type="ECO:0000256" key="3">
    <source>
        <dbReference type="ARBA" id="ARBA00022989"/>
    </source>
</evidence>
<accession>A0ABW6SYT4</accession>
<evidence type="ECO:0000313" key="8">
    <source>
        <dbReference type="EMBL" id="MFF3670181.1"/>
    </source>
</evidence>
<evidence type="ECO:0000256" key="1">
    <source>
        <dbReference type="ARBA" id="ARBA00004651"/>
    </source>
</evidence>
<feature type="transmembrane region" description="Helical" evidence="6">
    <location>
        <begin position="326"/>
        <end position="346"/>
    </location>
</feature>
<evidence type="ECO:0000256" key="5">
    <source>
        <dbReference type="SAM" id="MobiDB-lite"/>
    </source>
</evidence>
<feature type="transmembrane region" description="Helical" evidence="6">
    <location>
        <begin position="262"/>
        <end position="284"/>
    </location>
</feature>
<keyword evidence="4 6" id="KW-0472">Membrane</keyword>
<feature type="transmembrane region" description="Helical" evidence="6">
    <location>
        <begin position="134"/>
        <end position="154"/>
    </location>
</feature>
<dbReference type="PANTHER" id="PTHR42718:SF39">
    <property type="entry name" value="ACTINORHODIN TRANSPORTER-RELATED"/>
    <property type="match status" value="1"/>
</dbReference>
<feature type="transmembrane region" description="Helical" evidence="6">
    <location>
        <begin position="7"/>
        <end position="32"/>
    </location>
</feature>
<gene>
    <name evidence="8" type="ORF">ACFYXI_31805</name>
</gene>
<keyword evidence="9" id="KW-1185">Reference proteome</keyword>
<sequence length="473" mass="49027">MPRAGTLPLVLTGVFITILDFFIVNVAIPAIQADLDAGAASTEWVVAGYGLAYGSGLVLGGRLGDLLGRRRMFTLGMALFTLASIACGLAPDAGTLVAARLAQGLAAAALTPQVLAILRTVYSGPAQARALNTYAMTMGLAAVFGQLVGGALIQADLFGLGWRACFLINVPIGVTALALTGRLIPENRSGTSARLDLGGTALVTLALVAILLPLIEGREQGWPLWTWLSLAAAVALFAAYGRRRHESPLIDLTLFRERAFTAGLLTQLAFTMGMAAYFLIFALYVQGGVGLDALQAGLLFAPIGAGYLAASLLAPRFVARLGRQAIALGGLVRAAGLAVLLVMVAAEAAVGWLVPALVVDGFGMGLALAPIMSTVLARVAPHHAGSAAGVLTTTQQVGSALGVGIVGIVFYGSLSDGAGQAFQHGLIYLIAVALAIAGLVQLLPRRRRQHPCRRDREGARRMTDPNELGRRIP</sequence>
<comment type="caution">
    <text evidence="8">The sequence shown here is derived from an EMBL/GenBank/DDBJ whole genome shotgun (WGS) entry which is preliminary data.</text>
</comment>
<dbReference type="CDD" id="cd17321">
    <property type="entry name" value="MFS_MMR_MDR_like"/>
    <property type="match status" value="1"/>
</dbReference>
<feature type="transmembrane region" description="Helical" evidence="6">
    <location>
        <begin position="352"/>
        <end position="376"/>
    </location>
</feature>
<dbReference type="PANTHER" id="PTHR42718">
    <property type="entry name" value="MAJOR FACILITATOR SUPERFAMILY MULTIDRUG TRANSPORTER MFSC"/>
    <property type="match status" value="1"/>
</dbReference>